<sequence length="267" mass="30426">MADQETGPNGLGKRAAAGAAVFKVREAAMAILQNESTGNLKVQKRIAPSTPLIVPEPSLKPYKRPPTLLLPPSYSANPVGGFTCEVCGQNFFSFPQMVRHKQFHDEERPFPCGVCGKRFLSRSHYTEHQRVHTGERPFPCDQCERSFTTHHNLKRHQTIHAKEEAYRCRKCGVLFCQRHEYPRGIPRPDLETRPGFESTSTMQPTPPIQVTLTPKQLKKLKKKLNKKSHDLSTKHDHSKKKKRGESNIQAQQRKFIMCLKRNFGLCC</sequence>
<dbReference type="Gene3D" id="3.30.160.60">
    <property type="entry name" value="Classic Zinc Finger"/>
    <property type="match status" value="3"/>
</dbReference>
<dbReference type="STRING" id="8030.ENSSSAP00000076813"/>
<dbReference type="Pfam" id="PF00096">
    <property type="entry name" value="zf-C2H2"/>
    <property type="match status" value="2"/>
</dbReference>
<feature type="region of interest" description="Disordered" evidence="8">
    <location>
        <begin position="186"/>
        <end position="247"/>
    </location>
</feature>
<evidence type="ECO:0000256" key="3">
    <source>
        <dbReference type="ARBA" id="ARBA00022737"/>
    </source>
</evidence>
<evidence type="ECO:0000313" key="11">
    <source>
        <dbReference type="RefSeq" id="XP_013991767.2"/>
    </source>
</evidence>
<dbReference type="RefSeq" id="XP_013991767.2">
    <property type="nucleotide sequence ID" value="XM_014136292.2"/>
</dbReference>
<name>A0A1S3LML9_SALSA</name>
<dbReference type="Proteomes" id="UP001652741">
    <property type="component" value="Chromosome ssa13"/>
</dbReference>
<dbReference type="PROSITE" id="PS50157">
    <property type="entry name" value="ZINC_FINGER_C2H2_2"/>
    <property type="match status" value="3"/>
</dbReference>
<dbReference type="PROSITE" id="PS00028">
    <property type="entry name" value="ZINC_FINGER_C2H2_1"/>
    <property type="match status" value="3"/>
</dbReference>
<comment type="subcellular location">
    <subcellularLocation>
        <location evidence="1">Nucleus</location>
    </subcellularLocation>
</comment>
<accession>A0A1S3LML9</accession>
<dbReference type="AlphaFoldDB" id="A0A1S3LML9"/>
<keyword evidence="2" id="KW-0479">Metal-binding</keyword>
<evidence type="ECO:0000313" key="12">
    <source>
        <dbReference type="RefSeq" id="XP_013991768.2"/>
    </source>
</evidence>
<organism evidence="10 13">
    <name type="scientific">Salmo salar</name>
    <name type="common">Atlantic salmon</name>
    <dbReference type="NCBI Taxonomy" id="8030"/>
    <lineage>
        <taxon>Eukaryota</taxon>
        <taxon>Metazoa</taxon>
        <taxon>Chordata</taxon>
        <taxon>Craniata</taxon>
        <taxon>Vertebrata</taxon>
        <taxon>Euteleostomi</taxon>
        <taxon>Actinopterygii</taxon>
        <taxon>Neopterygii</taxon>
        <taxon>Teleostei</taxon>
        <taxon>Protacanthopterygii</taxon>
        <taxon>Salmoniformes</taxon>
        <taxon>Salmonidae</taxon>
        <taxon>Salmoninae</taxon>
        <taxon>Salmo</taxon>
    </lineage>
</organism>
<dbReference type="RefSeq" id="XP_013991768.2">
    <property type="nucleotide sequence ID" value="XM_014136293.2"/>
</dbReference>
<proteinExistence type="predicted"/>
<feature type="domain" description="C2H2-type" evidence="9">
    <location>
        <begin position="82"/>
        <end position="109"/>
    </location>
</feature>
<keyword evidence="5" id="KW-0862">Zinc</keyword>
<evidence type="ECO:0000313" key="10">
    <source>
        <dbReference type="Proteomes" id="UP001652741"/>
    </source>
</evidence>
<dbReference type="SMART" id="SM00355">
    <property type="entry name" value="ZnF_C2H2"/>
    <property type="match status" value="3"/>
</dbReference>
<evidence type="ECO:0000256" key="1">
    <source>
        <dbReference type="ARBA" id="ARBA00004123"/>
    </source>
</evidence>
<keyword evidence="10" id="KW-1185">Reference proteome</keyword>
<keyword evidence="6" id="KW-0539">Nucleus</keyword>
<feature type="domain" description="C2H2-type" evidence="9">
    <location>
        <begin position="138"/>
        <end position="165"/>
    </location>
</feature>
<dbReference type="RefSeq" id="XP_013991769.2">
    <property type="nucleotide sequence ID" value="XM_014136294.2"/>
</dbReference>
<dbReference type="GO" id="GO:0000978">
    <property type="term" value="F:RNA polymerase II cis-regulatory region sequence-specific DNA binding"/>
    <property type="evidence" value="ECO:0007669"/>
    <property type="project" value="TreeGrafter"/>
</dbReference>
<evidence type="ECO:0000313" key="13">
    <source>
        <dbReference type="RefSeq" id="XP_013991769.2"/>
    </source>
</evidence>
<dbReference type="GO" id="GO:0005634">
    <property type="term" value="C:nucleus"/>
    <property type="evidence" value="ECO:0007669"/>
    <property type="project" value="UniProtKB-SubCell"/>
</dbReference>
<feature type="domain" description="C2H2-type" evidence="9">
    <location>
        <begin position="110"/>
        <end position="137"/>
    </location>
</feature>
<dbReference type="GeneID" id="106567239"/>
<evidence type="ECO:0000256" key="2">
    <source>
        <dbReference type="ARBA" id="ARBA00022723"/>
    </source>
</evidence>
<dbReference type="SUPFAM" id="SSF57667">
    <property type="entry name" value="beta-beta-alpha zinc fingers"/>
    <property type="match status" value="2"/>
</dbReference>
<reference evidence="11 12" key="1">
    <citation type="submission" date="2025-05" db="UniProtKB">
        <authorList>
            <consortium name="RefSeq"/>
        </authorList>
    </citation>
    <scope>IDENTIFICATION</scope>
</reference>
<evidence type="ECO:0000259" key="9">
    <source>
        <dbReference type="PROSITE" id="PS50157"/>
    </source>
</evidence>
<evidence type="ECO:0000256" key="7">
    <source>
        <dbReference type="PROSITE-ProRule" id="PRU00042"/>
    </source>
</evidence>
<dbReference type="PANTHER" id="PTHR24394">
    <property type="entry name" value="ZINC FINGER PROTEIN"/>
    <property type="match status" value="1"/>
</dbReference>
<keyword evidence="4 7" id="KW-0863">Zinc-finger</keyword>
<evidence type="ECO:0000256" key="5">
    <source>
        <dbReference type="ARBA" id="ARBA00022833"/>
    </source>
</evidence>
<dbReference type="KEGG" id="sasa:106567239"/>
<feature type="compositionally biased region" description="Basic residues" evidence="8">
    <location>
        <begin position="216"/>
        <end position="226"/>
    </location>
</feature>
<dbReference type="GO" id="GO:0042802">
    <property type="term" value="F:identical protein binding"/>
    <property type="evidence" value="ECO:0007669"/>
    <property type="project" value="UniProtKB-ARBA"/>
</dbReference>
<feature type="compositionally biased region" description="Polar residues" evidence="8">
    <location>
        <begin position="197"/>
        <end position="214"/>
    </location>
</feature>
<keyword evidence="3" id="KW-0677">Repeat</keyword>
<protein>
    <submittedName>
        <fullName evidence="11 12">Zinc finger protein 43</fullName>
    </submittedName>
</protein>
<evidence type="ECO:0000256" key="4">
    <source>
        <dbReference type="ARBA" id="ARBA00022771"/>
    </source>
</evidence>
<dbReference type="PaxDb" id="8030-ENSSSAP00000076813"/>
<dbReference type="GO" id="GO:0008270">
    <property type="term" value="F:zinc ion binding"/>
    <property type="evidence" value="ECO:0007669"/>
    <property type="project" value="UniProtKB-KW"/>
</dbReference>
<gene>
    <name evidence="11 12 13" type="primary">LOC106567239</name>
</gene>
<dbReference type="InterPro" id="IPR036236">
    <property type="entry name" value="Znf_C2H2_sf"/>
</dbReference>
<dbReference type="PANTHER" id="PTHR24394:SF29">
    <property type="entry name" value="MYONEURIN"/>
    <property type="match status" value="1"/>
</dbReference>
<dbReference type="InterPro" id="IPR013087">
    <property type="entry name" value="Znf_C2H2_type"/>
</dbReference>
<evidence type="ECO:0000256" key="8">
    <source>
        <dbReference type="SAM" id="MobiDB-lite"/>
    </source>
</evidence>
<dbReference type="GO" id="GO:0000981">
    <property type="term" value="F:DNA-binding transcription factor activity, RNA polymerase II-specific"/>
    <property type="evidence" value="ECO:0007669"/>
    <property type="project" value="TreeGrafter"/>
</dbReference>
<evidence type="ECO:0000256" key="6">
    <source>
        <dbReference type="ARBA" id="ARBA00023242"/>
    </source>
</evidence>